<dbReference type="InterPro" id="IPR009526">
    <property type="entry name" value="DUF1146"/>
</dbReference>
<feature type="transmembrane region" description="Helical" evidence="1">
    <location>
        <begin position="6"/>
        <end position="27"/>
    </location>
</feature>
<dbReference type="RefSeq" id="WP_045852003.1">
    <property type="nucleotide sequence ID" value="NZ_FTLX01000002.1"/>
</dbReference>
<gene>
    <name evidence="2" type="ORF">B1B05_04305</name>
    <name evidence="3" type="ORF">SAMN05443094_10272</name>
</gene>
<reference evidence="2" key="3">
    <citation type="submission" date="2017-03" db="EMBL/GenBank/DDBJ databases">
        <authorList>
            <person name="Dastager S.G."/>
            <person name="Neurgaonkar P.S."/>
            <person name="Dharne M.S."/>
        </authorList>
    </citation>
    <scope>NUCLEOTIDE SEQUENCE</scope>
    <source>
        <strain evidence="2">DSM 25145</strain>
    </source>
</reference>
<keyword evidence="1" id="KW-0472">Membrane</keyword>
<dbReference type="EMBL" id="FTLX01000002">
    <property type="protein sequence ID" value="SIQ26199.1"/>
    <property type="molecule type" value="Genomic_DNA"/>
</dbReference>
<organism evidence="3 4">
    <name type="scientific">Domibacillus enclensis</name>
    <dbReference type="NCBI Taxonomy" id="1017273"/>
    <lineage>
        <taxon>Bacteria</taxon>
        <taxon>Bacillati</taxon>
        <taxon>Bacillota</taxon>
        <taxon>Bacilli</taxon>
        <taxon>Bacillales</taxon>
        <taxon>Bacillaceae</taxon>
        <taxon>Domibacillus</taxon>
    </lineage>
</organism>
<keyword evidence="1" id="KW-1133">Transmembrane helix</keyword>
<evidence type="ECO:0000313" key="5">
    <source>
        <dbReference type="Proteomes" id="UP000215545"/>
    </source>
</evidence>
<proteinExistence type="predicted"/>
<keyword evidence="5" id="KW-1185">Reference proteome</keyword>
<dbReference type="AlphaFoldDB" id="A0A1N6RBG2"/>
<dbReference type="Pfam" id="PF06612">
    <property type="entry name" value="DUF1146"/>
    <property type="match status" value="1"/>
</dbReference>
<name>A0A1N6RBG2_9BACI</name>
<protein>
    <submittedName>
        <fullName evidence="3">Conserved hypothetical integral membrane protein</fullName>
    </submittedName>
</protein>
<evidence type="ECO:0000256" key="1">
    <source>
        <dbReference type="SAM" id="Phobius"/>
    </source>
</evidence>
<reference evidence="5" key="2">
    <citation type="submission" date="2017-03" db="EMBL/GenBank/DDBJ databases">
        <title>Bacillus sp. V-88(T) DSM27956, whole genome shotgun sequencing project.</title>
        <authorList>
            <person name="Dastager S.G."/>
            <person name="Neurgaonkar P.S."/>
            <person name="Dharne M.S."/>
        </authorList>
    </citation>
    <scope>NUCLEOTIDE SEQUENCE [LARGE SCALE GENOMIC DNA]</scope>
    <source>
        <strain evidence="5">DSM 25145</strain>
    </source>
</reference>
<dbReference type="NCBIfam" id="TIGR02327">
    <property type="entry name" value="int_mem_ywzB"/>
    <property type="match status" value="1"/>
</dbReference>
<dbReference type="Proteomes" id="UP000186385">
    <property type="component" value="Unassembled WGS sequence"/>
</dbReference>
<sequence>MIESFGQEALISMVLSLFCIGLSFWSLQSLRLDQLFRKNQVARARMLYLLLSIAIGSAVSSFFLNYLQWARQLPLLF</sequence>
<keyword evidence="1" id="KW-0812">Transmembrane</keyword>
<accession>A0A1N6RBG2</accession>
<evidence type="ECO:0000313" key="3">
    <source>
        <dbReference type="EMBL" id="SIQ26199.1"/>
    </source>
</evidence>
<dbReference type="STRING" id="1017273.SAMN05443094_10272"/>
<dbReference type="Proteomes" id="UP000215545">
    <property type="component" value="Unassembled WGS sequence"/>
</dbReference>
<reference evidence="3 4" key="1">
    <citation type="submission" date="2017-01" db="EMBL/GenBank/DDBJ databases">
        <authorList>
            <person name="Mah S.A."/>
            <person name="Swanson W.J."/>
            <person name="Moy G.W."/>
            <person name="Vacquier V.D."/>
        </authorList>
    </citation>
    <scope>NUCLEOTIDE SEQUENCE [LARGE SCALE GENOMIC DNA]</scope>
    <source>
        <strain evidence="3 4">NIO-1016</strain>
    </source>
</reference>
<dbReference type="OrthoDB" id="1651016at2"/>
<evidence type="ECO:0000313" key="2">
    <source>
        <dbReference type="EMBL" id="OXS79007.1"/>
    </source>
</evidence>
<feature type="transmembrane region" description="Helical" evidence="1">
    <location>
        <begin position="47"/>
        <end position="67"/>
    </location>
</feature>
<evidence type="ECO:0000313" key="4">
    <source>
        <dbReference type="Proteomes" id="UP000186385"/>
    </source>
</evidence>
<dbReference type="EMBL" id="MWSK01000002">
    <property type="protein sequence ID" value="OXS79007.1"/>
    <property type="molecule type" value="Genomic_DNA"/>
</dbReference>